<evidence type="ECO:0000313" key="2">
    <source>
        <dbReference type="EMBL" id="NME98012.1"/>
    </source>
</evidence>
<keyword evidence="1" id="KW-0472">Membrane</keyword>
<keyword evidence="1" id="KW-1133">Transmembrane helix</keyword>
<keyword evidence="1" id="KW-0812">Transmembrane</keyword>
<name>A0A848CWU8_ANEAE</name>
<dbReference type="Proteomes" id="UP000561326">
    <property type="component" value="Unassembled WGS sequence"/>
</dbReference>
<proteinExistence type="predicted"/>
<feature type="transmembrane region" description="Helical" evidence="1">
    <location>
        <begin position="305"/>
        <end position="324"/>
    </location>
</feature>
<evidence type="ECO:0000313" key="3">
    <source>
        <dbReference type="Proteomes" id="UP000561326"/>
    </source>
</evidence>
<dbReference type="AlphaFoldDB" id="A0A848CWU8"/>
<feature type="transmembrane region" description="Helical" evidence="1">
    <location>
        <begin position="272"/>
        <end position="293"/>
    </location>
</feature>
<dbReference type="RefSeq" id="WP_168974894.1">
    <property type="nucleotide sequence ID" value="NZ_JABAGO010000009.1"/>
</dbReference>
<comment type="caution">
    <text evidence="2">The sequence shown here is derived from an EMBL/GenBank/DDBJ whole genome shotgun (WGS) entry which is preliminary data.</text>
</comment>
<gene>
    <name evidence="2" type="ORF">HF838_07035</name>
</gene>
<organism evidence="2 3">
    <name type="scientific">Aneurinibacillus aneurinilyticus</name>
    <name type="common">Bacillus aneurinolyticus</name>
    <dbReference type="NCBI Taxonomy" id="1391"/>
    <lineage>
        <taxon>Bacteria</taxon>
        <taxon>Bacillati</taxon>
        <taxon>Bacillota</taxon>
        <taxon>Bacilli</taxon>
        <taxon>Bacillales</taxon>
        <taxon>Paenibacillaceae</taxon>
        <taxon>Aneurinibacillus group</taxon>
        <taxon>Aneurinibacillus</taxon>
    </lineage>
</organism>
<sequence>MRTQIQTKIIGLLLGALLCWWLGVAYLSPVQAAPEEATVELKANVGINGEYKWGQVVPVHITITNRGENTVKGKVELSMPPSSMSATNTLYVATASLAKGEAKTVFFRVPGSFTDSPKEASVRWIQDGKVINEQKITPIGRSNQAIWTGILASDNIAATLLQTMEKEKKDAPVQPIQLTSDNLTQDTLLDSGLNVILIEQGKFASLQNTQKQAIQSWADRGGLLLTVDPAQPAAVWPQVAQKASVQKEAFMDNASELGRIATHSFAASLPSLPLLILLLVIYIIIIGPVAYFIMRKLGVREWNWVFIPLASIAMLALVYGYGTWHHGTNTRVQNVNLIEVGTNGNTHIMSSSAIFAPYAGEYRIQLPKNVDVFPSEEKRALETKEFPIVTKNSGGDTETIFPYINKWSLGKVYAQQNLFNNGAFEATLNQKKDRLIGTVRNSTPYSLHDARIVFGDSIQSIPTLAPGAIVQVDLPMPAPKSEPRYYDDTEFAAHMLSQNGEEKLKQTRLRLMRMMYDSSHSTTVTLFGWTDQHPLQNKVADRSYKVSNVTLVTAKLAQIGKQEDSND</sequence>
<accession>A0A848CWU8</accession>
<dbReference type="EMBL" id="JABAGO010000009">
    <property type="protein sequence ID" value="NME98012.1"/>
    <property type="molecule type" value="Genomic_DNA"/>
</dbReference>
<evidence type="ECO:0000256" key="1">
    <source>
        <dbReference type="SAM" id="Phobius"/>
    </source>
</evidence>
<protein>
    <submittedName>
        <fullName evidence="2">Uncharacterized protein</fullName>
    </submittedName>
</protein>
<reference evidence="2 3" key="1">
    <citation type="submission" date="2020-04" db="EMBL/GenBank/DDBJ databases">
        <authorList>
            <person name="Hitch T.C.A."/>
            <person name="Wylensek D."/>
            <person name="Clavel T."/>
        </authorList>
    </citation>
    <scope>NUCLEOTIDE SEQUENCE [LARGE SCALE GENOMIC DNA]</scope>
    <source>
        <strain evidence="2 3">WB01_D5_05</strain>
    </source>
</reference>